<sequence length="258" mass="27160">MTDPIATATDVHTAVGEERVLEGVDLTVEANELLVLMGSNGGGKSVLLACLAGSHTPSAGSVDVFGEPATTRTETTSVLPADGLAIEKLTGRENVDFYRRLHPQFADDWRTHVARLGLADDLGRPVADYSTGMVRKLELAIAASIDVSLYLFDEPTASLDQRTIPVAHELFRAKRNAGTALVVATHRPINVGIADRIAFLMDGRIAVTGTPEELRSSVPPVLETDAANASALTPVVDGAPFGVGGTVRAFVPPSTRPT</sequence>
<dbReference type="PANTHER" id="PTHR43613:SF1">
    <property type="entry name" value="ABC TRANSPORTER, ATP-BINDING PROTEIN"/>
    <property type="match status" value="1"/>
</dbReference>
<feature type="domain" description="ABC transporter" evidence="3">
    <location>
        <begin position="6"/>
        <end position="227"/>
    </location>
</feature>
<proteinExistence type="predicted"/>
<dbReference type="RefSeq" id="WP_390291234.1">
    <property type="nucleotide sequence ID" value="NZ_JBHUDI010000011.1"/>
</dbReference>
<evidence type="ECO:0000313" key="4">
    <source>
        <dbReference type="EMBL" id="MFD1565753.1"/>
    </source>
</evidence>
<dbReference type="PROSITE" id="PS50893">
    <property type="entry name" value="ABC_TRANSPORTER_2"/>
    <property type="match status" value="1"/>
</dbReference>
<dbReference type="InterPro" id="IPR003593">
    <property type="entry name" value="AAA+_ATPase"/>
</dbReference>
<dbReference type="EMBL" id="JBHUDI010000011">
    <property type="protein sequence ID" value="MFD1565753.1"/>
    <property type="molecule type" value="Genomic_DNA"/>
</dbReference>
<reference evidence="4 5" key="1">
    <citation type="journal article" date="2019" name="Int. J. Syst. Evol. Microbiol.">
        <title>The Global Catalogue of Microorganisms (GCM) 10K type strain sequencing project: providing services to taxonomists for standard genome sequencing and annotation.</title>
        <authorList>
            <consortium name="The Broad Institute Genomics Platform"/>
            <consortium name="The Broad Institute Genome Sequencing Center for Infectious Disease"/>
            <person name="Wu L."/>
            <person name="Ma J."/>
        </authorList>
    </citation>
    <scope>NUCLEOTIDE SEQUENCE [LARGE SCALE GENOMIC DNA]</scope>
    <source>
        <strain evidence="4 5">CGMCC 1.12230</strain>
    </source>
</reference>
<dbReference type="Proteomes" id="UP001597076">
    <property type="component" value="Unassembled WGS sequence"/>
</dbReference>
<dbReference type="InterPro" id="IPR003439">
    <property type="entry name" value="ABC_transporter-like_ATP-bd"/>
</dbReference>
<evidence type="ECO:0000259" key="3">
    <source>
        <dbReference type="PROSITE" id="PS50893"/>
    </source>
</evidence>
<dbReference type="GO" id="GO:0005524">
    <property type="term" value="F:ATP binding"/>
    <property type="evidence" value="ECO:0007669"/>
    <property type="project" value="UniProtKB-KW"/>
</dbReference>
<evidence type="ECO:0000256" key="2">
    <source>
        <dbReference type="ARBA" id="ARBA00022840"/>
    </source>
</evidence>
<dbReference type="SMART" id="SM00382">
    <property type="entry name" value="AAA"/>
    <property type="match status" value="1"/>
</dbReference>
<gene>
    <name evidence="4" type="ORF">ACFR99_19705</name>
</gene>
<dbReference type="InterPro" id="IPR027417">
    <property type="entry name" value="P-loop_NTPase"/>
</dbReference>
<dbReference type="SUPFAM" id="SSF52540">
    <property type="entry name" value="P-loop containing nucleoside triphosphate hydrolases"/>
    <property type="match status" value="1"/>
</dbReference>
<name>A0ABD6BNH2_9EURY</name>
<keyword evidence="1" id="KW-0547">Nucleotide-binding</keyword>
<dbReference type="PANTHER" id="PTHR43613">
    <property type="entry name" value="ABC TRANSPORTER, ATP-BINDING PROTEIN"/>
    <property type="match status" value="1"/>
</dbReference>
<dbReference type="Pfam" id="PF00005">
    <property type="entry name" value="ABC_tran"/>
    <property type="match status" value="1"/>
</dbReference>
<keyword evidence="5" id="KW-1185">Reference proteome</keyword>
<keyword evidence="2 4" id="KW-0067">ATP-binding</keyword>
<comment type="caution">
    <text evidence="4">The sequence shown here is derived from an EMBL/GenBank/DDBJ whole genome shotgun (WGS) entry which is preliminary data.</text>
</comment>
<dbReference type="Gene3D" id="3.40.50.300">
    <property type="entry name" value="P-loop containing nucleotide triphosphate hydrolases"/>
    <property type="match status" value="1"/>
</dbReference>
<dbReference type="AlphaFoldDB" id="A0ABD6BNH2"/>
<evidence type="ECO:0000313" key="5">
    <source>
        <dbReference type="Proteomes" id="UP001597076"/>
    </source>
</evidence>
<evidence type="ECO:0000256" key="1">
    <source>
        <dbReference type="ARBA" id="ARBA00022741"/>
    </source>
</evidence>
<organism evidence="4 5">
    <name type="scientific">Haloarchaeobius amylolyticus</name>
    <dbReference type="NCBI Taxonomy" id="1198296"/>
    <lineage>
        <taxon>Archaea</taxon>
        <taxon>Methanobacteriati</taxon>
        <taxon>Methanobacteriota</taxon>
        <taxon>Stenosarchaea group</taxon>
        <taxon>Halobacteria</taxon>
        <taxon>Halobacteriales</taxon>
        <taxon>Halorubellaceae</taxon>
        <taxon>Haloarchaeobius</taxon>
    </lineage>
</organism>
<protein>
    <submittedName>
        <fullName evidence="4">ATP-binding cassette domain-containing protein</fullName>
    </submittedName>
</protein>
<accession>A0ABD6BNH2</accession>